<dbReference type="RefSeq" id="WP_036185564.1">
    <property type="nucleotide sequence ID" value="NZ_JMQN01000018.1"/>
</dbReference>
<feature type="transmembrane region" description="Helical" evidence="5">
    <location>
        <begin position="128"/>
        <end position="150"/>
    </location>
</feature>
<dbReference type="PANTHER" id="PTHR22911">
    <property type="entry name" value="ACYL-MALONYL CONDENSING ENZYME-RELATED"/>
    <property type="match status" value="1"/>
</dbReference>
<sequence>MQPSLLRLFDLPLSARYMLVSSLGFALMGACVKAAGASGLPVLEIVAVRALISLVLSFIDIRRKRIPMLGQNRPLLMLRGVFGTIALIAVFYSVTTLPIAQAILLQYIHPTFTAVLALFFLKERINLGTVLCIVLSFIGLSLVTAPQWSAHSTTDISWLAIAAALTGAFTSACAYVVVRKLAQTEDPSVIVIYFPMVAAPISAVLLIAQQSFVVPTLYQLTLLVAIGVLVQIAQIALTKAMSVENAGKVSAYGYIQVVFAALLGMMFFDEIPTGWTLAGGVFIIAGAFINSWKKSLKSR</sequence>
<keyword evidence="8" id="KW-1185">Reference proteome</keyword>
<evidence type="ECO:0000256" key="5">
    <source>
        <dbReference type="SAM" id="Phobius"/>
    </source>
</evidence>
<dbReference type="SUPFAM" id="SSF103481">
    <property type="entry name" value="Multidrug resistance efflux transporter EmrE"/>
    <property type="match status" value="2"/>
</dbReference>
<dbReference type="OrthoDB" id="554876at2"/>
<dbReference type="Pfam" id="PF00892">
    <property type="entry name" value="EamA"/>
    <property type="match status" value="2"/>
</dbReference>
<keyword evidence="4 5" id="KW-0472">Membrane</keyword>
<evidence type="ECO:0000313" key="8">
    <source>
        <dbReference type="Proteomes" id="UP000028252"/>
    </source>
</evidence>
<protein>
    <submittedName>
        <fullName evidence="7">Permease of the drug/metabolite transporter (DMT) superfamily</fullName>
    </submittedName>
</protein>
<evidence type="ECO:0000256" key="1">
    <source>
        <dbReference type="ARBA" id="ARBA00004141"/>
    </source>
</evidence>
<dbReference type="STRING" id="1232683.ADIMK_1400"/>
<feature type="transmembrane region" description="Helical" evidence="5">
    <location>
        <begin position="74"/>
        <end position="93"/>
    </location>
</feature>
<dbReference type="PROSITE" id="PS51257">
    <property type="entry name" value="PROKAR_LIPOPROTEIN"/>
    <property type="match status" value="1"/>
</dbReference>
<dbReference type="InterPro" id="IPR037185">
    <property type="entry name" value="EmrE-like"/>
</dbReference>
<comment type="subcellular location">
    <subcellularLocation>
        <location evidence="1">Membrane</location>
        <topology evidence="1">Multi-pass membrane protein</topology>
    </subcellularLocation>
</comment>
<evidence type="ECO:0000259" key="6">
    <source>
        <dbReference type="Pfam" id="PF00892"/>
    </source>
</evidence>
<keyword evidence="3 5" id="KW-1133">Transmembrane helix</keyword>
<dbReference type="eggNOG" id="COG0697">
    <property type="taxonomic scope" value="Bacteria"/>
</dbReference>
<feature type="transmembrane region" description="Helical" evidence="5">
    <location>
        <begin position="217"/>
        <end position="237"/>
    </location>
</feature>
<feature type="domain" description="EamA" evidence="6">
    <location>
        <begin position="17"/>
        <end position="144"/>
    </location>
</feature>
<feature type="transmembrane region" description="Helical" evidence="5">
    <location>
        <begin position="156"/>
        <end position="178"/>
    </location>
</feature>
<evidence type="ECO:0000256" key="4">
    <source>
        <dbReference type="ARBA" id="ARBA00023136"/>
    </source>
</evidence>
<dbReference type="GO" id="GO:0016020">
    <property type="term" value="C:membrane"/>
    <property type="evidence" value="ECO:0007669"/>
    <property type="project" value="UniProtKB-SubCell"/>
</dbReference>
<dbReference type="Proteomes" id="UP000028252">
    <property type="component" value="Unassembled WGS sequence"/>
</dbReference>
<dbReference type="PATRIC" id="fig|1232683.4.peg.1379"/>
<reference evidence="7 8" key="1">
    <citation type="submission" date="2014-04" db="EMBL/GenBank/DDBJ databases">
        <title>Marinobacterium kochiensis sp. nov., isolated from sediment sample collected from Kochi backwaters in Kerala, India.</title>
        <authorList>
            <person name="Singh A."/>
            <person name="Pinnaka A.K."/>
        </authorList>
    </citation>
    <scope>NUCLEOTIDE SEQUENCE [LARGE SCALE GENOMIC DNA]</scope>
    <source>
        <strain evidence="7 8">AK27</strain>
    </source>
</reference>
<dbReference type="InterPro" id="IPR000620">
    <property type="entry name" value="EamA_dom"/>
</dbReference>
<feature type="transmembrane region" description="Helical" evidence="5">
    <location>
        <begin position="249"/>
        <end position="268"/>
    </location>
</feature>
<feature type="domain" description="EamA" evidence="6">
    <location>
        <begin position="159"/>
        <end position="291"/>
    </location>
</feature>
<organism evidence="7 8">
    <name type="scientific">Marinobacterium lacunae</name>
    <dbReference type="NCBI Taxonomy" id="1232683"/>
    <lineage>
        <taxon>Bacteria</taxon>
        <taxon>Pseudomonadati</taxon>
        <taxon>Pseudomonadota</taxon>
        <taxon>Gammaproteobacteria</taxon>
        <taxon>Oceanospirillales</taxon>
        <taxon>Oceanospirillaceae</taxon>
        <taxon>Marinobacterium</taxon>
    </lineage>
</organism>
<feature type="transmembrane region" description="Helical" evidence="5">
    <location>
        <begin position="274"/>
        <end position="292"/>
    </location>
</feature>
<evidence type="ECO:0000256" key="2">
    <source>
        <dbReference type="ARBA" id="ARBA00022692"/>
    </source>
</evidence>
<dbReference type="AlphaFoldDB" id="A0A081G049"/>
<feature type="transmembrane region" description="Helical" evidence="5">
    <location>
        <begin position="99"/>
        <end position="121"/>
    </location>
</feature>
<gene>
    <name evidence="7" type="ORF">ADIMK_1400</name>
</gene>
<name>A0A081G049_9GAMM</name>
<dbReference type="EMBL" id="JMQN01000018">
    <property type="protein sequence ID" value="KEA64154.1"/>
    <property type="molecule type" value="Genomic_DNA"/>
</dbReference>
<evidence type="ECO:0000256" key="3">
    <source>
        <dbReference type="ARBA" id="ARBA00022989"/>
    </source>
</evidence>
<proteinExistence type="predicted"/>
<evidence type="ECO:0000313" key="7">
    <source>
        <dbReference type="EMBL" id="KEA64154.1"/>
    </source>
</evidence>
<feature type="transmembrane region" description="Helical" evidence="5">
    <location>
        <begin position="190"/>
        <end position="211"/>
    </location>
</feature>
<feature type="transmembrane region" description="Helical" evidence="5">
    <location>
        <begin position="44"/>
        <end position="62"/>
    </location>
</feature>
<keyword evidence="2 5" id="KW-0812">Transmembrane</keyword>
<dbReference type="PANTHER" id="PTHR22911:SF6">
    <property type="entry name" value="SOLUTE CARRIER FAMILY 35 MEMBER G1"/>
    <property type="match status" value="1"/>
</dbReference>
<accession>A0A081G049</accession>
<comment type="caution">
    <text evidence="7">The sequence shown here is derived from an EMBL/GenBank/DDBJ whole genome shotgun (WGS) entry which is preliminary data.</text>
</comment>